<keyword evidence="2" id="KW-1185">Reference proteome</keyword>
<sequence>MPDTIIHVDAILFDMDGTLVDSTQGVVGAWQTFRETYPDIDVHHILSSAHGVRTVDNLSKYCKIDDPDLLKSEAERFERAIVTSSSEAGRQGITLLPGVASVMEELAPGRFLPKPCWAICTSATRPYATSALKIADIPIPDVFVTAEDVTQGKPFPDPYLLGAEKCGVKPENCLVFEDAPSGIRSGRTAGCKTVAFLTTHSREQVQAAEPDFIVNDMSCISMKRTFNGVEVVVKSHQMPS</sequence>
<dbReference type="SUPFAM" id="SSF56784">
    <property type="entry name" value="HAD-like"/>
    <property type="match status" value="1"/>
</dbReference>
<dbReference type="OrthoDB" id="40579at2759"/>
<dbReference type="Proteomes" id="UP000054477">
    <property type="component" value="Unassembled WGS sequence"/>
</dbReference>
<evidence type="ECO:0008006" key="3">
    <source>
        <dbReference type="Google" id="ProtNLM"/>
    </source>
</evidence>
<dbReference type="PANTHER" id="PTHR43481:SF4">
    <property type="entry name" value="GLYCEROL-1-PHOSPHATE PHOSPHOHYDROLASE 1-RELATED"/>
    <property type="match status" value="1"/>
</dbReference>
<dbReference type="InterPro" id="IPR006439">
    <property type="entry name" value="HAD-SF_hydro_IA"/>
</dbReference>
<dbReference type="SFLD" id="SFLDG01135">
    <property type="entry name" value="C1.5.6:_HAD__Beta-PGM__Phospha"/>
    <property type="match status" value="1"/>
</dbReference>
<reference evidence="1 2" key="1">
    <citation type="submission" date="2014-04" db="EMBL/GenBank/DDBJ databases">
        <authorList>
            <consortium name="DOE Joint Genome Institute"/>
            <person name="Kuo A."/>
            <person name="Kohler A."/>
            <person name="Nagy L.G."/>
            <person name="Floudas D."/>
            <person name="Copeland A."/>
            <person name="Barry K.W."/>
            <person name="Cichocki N."/>
            <person name="Veneault-Fourrey C."/>
            <person name="LaButti K."/>
            <person name="Lindquist E.A."/>
            <person name="Lipzen A."/>
            <person name="Lundell T."/>
            <person name="Morin E."/>
            <person name="Murat C."/>
            <person name="Sun H."/>
            <person name="Tunlid A."/>
            <person name="Henrissat B."/>
            <person name="Grigoriev I.V."/>
            <person name="Hibbett D.S."/>
            <person name="Martin F."/>
            <person name="Nordberg H.P."/>
            <person name="Cantor M.N."/>
            <person name="Hua S.X."/>
        </authorList>
    </citation>
    <scope>NUCLEOTIDE SEQUENCE [LARGE SCALE GENOMIC DNA]</scope>
    <source>
        <strain evidence="1 2">LaAM-08-1</strain>
    </source>
</reference>
<dbReference type="HOGENOM" id="CLU_045011_13_4_1"/>
<dbReference type="AlphaFoldDB" id="A0A0C9WY15"/>
<dbReference type="InterPro" id="IPR023198">
    <property type="entry name" value="PGP-like_dom2"/>
</dbReference>
<dbReference type="GO" id="GO:0050308">
    <property type="term" value="F:sugar-phosphatase activity"/>
    <property type="evidence" value="ECO:0007669"/>
    <property type="project" value="TreeGrafter"/>
</dbReference>
<dbReference type="Gene3D" id="1.10.150.240">
    <property type="entry name" value="Putative phosphatase, domain 2"/>
    <property type="match status" value="1"/>
</dbReference>
<gene>
    <name evidence="1" type="ORF">K443DRAFT_404663</name>
</gene>
<evidence type="ECO:0000313" key="2">
    <source>
        <dbReference type="Proteomes" id="UP000054477"/>
    </source>
</evidence>
<reference evidence="2" key="2">
    <citation type="submission" date="2015-01" db="EMBL/GenBank/DDBJ databases">
        <title>Evolutionary Origins and Diversification of the Mycorrhizal Mutualists.</title>
        <authorList>
            <consortium name="DOE Joint Genome Institute"/>
            <consortium name="Mycorrhizal Genomics Consortium"/>
            <person name="Kohler A."/>
            <person name="Kuo A."/>
            <person name="Nagy L.G."/>
            <person name="Floudas D."/>
            <person name="Copeland A."/>
            <person name="Barry K.W."/>
            <person name="Cichocki N."/>
            <person name="Veneault-Fourrey C."/>
            <person name="LaButti K."/>
            <person name="Lindquist E.A."/>
            <person name="Lipzen A."/>
            <person name="Lundell T."/>
            <person name="Morin E."/>
            <person name="Murat C."/>
            <person name="Riley R."/>
            <person name="Ohm R."/>
            <person name="Sun H."/>
            <person name="Tunlid A."/>
            <person name="Henrissat B."/>
            <person name="Grigoriev I.V."/>
            <person name="Hibbett D.S."/>
            <person name="Martin F."/>
        </authorList>
    </citation>
    <scope>NUCLEOTIDE SEQUENCE [LARGE SCALE GENOMIC DNA]</scope>
    <source>
        <strain evidence="2">LaAM-08-1</strain>
    </source>
</reference>
<protein>
    <recommendedName>
        <fullName evidence="3">Phosphatase</fullName>
    </recommendedName>
</protein>
<proteinExistence type="predicted"/>
<accession>A0A0C9WY15</accession>
<dbReference type="InterPro" id="IPR036412">
    <property type="entry name" value="HAD-like_sf"/>
</dbReference>
<dbReference type="InterPro" id="IPR051806">
    <property type="entry name" value="HAD-like_SPP"/>
</dbReference>
<dbReference type="PANTHER" id="PTHR43481">
    <property type="entry name" value="FRUCTOSE-1-PHOSPHATE PHOSPHATASE"/>
    <property type="match status" value="1"/>
</dbReference>
<dbReference type="SFLD" id="SFLDG01129">
    <property type="entry name" value="C1.5:_HAD__Beta-PGM__Phosphata"/>
    <property type="match status" value="1"/>
</dbReference>
<name>A0A0C9WY15_9AGAR</name>
<dbReference type="SFLD" id="SFLDS00003">
    <property type="entry name" value="Haloacid_Dehalogenase"/>
    <property type="match status" value="1"/>
</dbReference>
<dbReference type="NCBIfam" id="TIGR01509">
    <property type="entry name" value="HAD-SF-IA-v3"/>
    <property type="match status" value="1"/>
</dbReference>
<dbReference type="STRING" id="1095629.A0A0C9WY15"/>
<dbReference type="EMBL" id="KN838567">
    <property type="protein sequence ID" value="KIK04660.1"/>
    <property type="molecule type" value="Genomic_DNA"/>
</dbReference>
<evidence type="ECO:0000313" key="1">
    <source>
        <dbReference type="EMBL" id="KIK04660.1"/>
    </source>
</evidence>
<dbReference type="Pfam" id="PF00702">
    <property type="entry name" value="Hydrolase"/>
    <property type="match status" value="1"/>
</dbReference>
<dbReference type="InterPro" id="IPR023214">
    <property type="entry name" value="HAD_sf"/>
</dbReference>
<organism evidence="1 2">
    <name type="scientific">Laccaria amethystina LaAM-08-1</name>
    <dbReference type="NCBI Taxonomy" id="1095629"/>
    <lineage>
        <taxon>Eukaryota</taxon>
        <taxon>Fungi</taxon>
        <taxon>Dikarya</taxon>
        <taxon>Basidiomycota</taxon>
        <taxon>Agaricomycotina</taxon>
        <taxon>Agaricomycetes</taxon>
        <taxon>Agaricomycetidae</taxon>
        <taxon>Agaricales</taxon>
        <taxon>Agaricineae</taxon>
        <taxon>Hydnangiaceae</taxon>
        <taxon>Laccaria</taxon>
    </lineage>
</organism>
<dbReference type="Gene3D" id="3.40.50.1000">
    <property type="entry name" value="HAD superfamily/HAD-like"/>
    <property type="match status" value="1"/>
</dbReference>